<dbReference type="Pfam" id="PF00535">
    <property type="entry name" value="Glycos_transf_2"/>
    <property type="match status" value="1"/>
</dbReference>
<proteinExistence type="inferred from homology"/>
<keyword evidence="4" id="KW-1133">Transmembrane helix</keyword>
<dbReference type="Gene3D" id="3.90.550.10">
    <property type="entry name" value="Spore Coat Polysaccharide Biosynthesis Protein SpsA, Chain A"/>
    <property type="match status" value="1"/>
</dbReference>
<evidence type="ECO:0000313" key="6">
    <source>
        <dbReference type="EMBL" id="VAX25422.1"/>
    </source>
</evidence>
<gene>
    <name evidence="6" type="ORF">MNBD_NITROSPINAE02-1150</name>
</gene>
<dbReference type="PANTHER" id="PTHR43179:SF12">
    <property type="entry name" value="GALACTOFURANOSYLTRANSFERASE GLFT2"/>
    <property type="match status" value="1"/>
</dbReference>
<accession>A0A3B1CB66</accession>
<dbReference type="AlphaFoldDB" id="A0A3B1CB66"/>
<keyword evidence="4" id="KW-0812">Transmembrane</keyword>
<evidence type="ECO:0000259" key="5">
    <source>
        <dbReference type="Pfam" id="PF00535"/>
    </source>
</evidence>
<dbReference type="SUPFAM" id="SSF53448">
    <property type="entry name" value="Nucleotide-diphospho-sugar transferases"/>
    <property type="match status" value="1"/>
</dbReference>
<feature type="transmembrane region" description="Helical" evidence="4">
    <location>
        <begin position="266"/>
        <end position="287"/>
    </location>
</feature>
<dbReference type="PANTHER" id="PTHR43179">
    <property type="entry name" value="RHAMNOSYLTRANSFERASE WBBL"/>
    <property type="match status" value="1"/>
</dbReference>
<reference evidence="6" key="1">
    <citation type="submission" date="2018-06" db="EMBL/GenBank/DDBJ databases">
        <authorList>
            <person name="Zhirakovskaya E."/>
        </authorList>
    </citation>
    <scope>NUCLEOTIDE SEQUENCE</scope>
</reference>
<evidence type="ECO:0000256" key="1">
    <source>
        <dbReference type="ARBA" id="ARBA00006739"/>
    </source>
</evidence>
<evidence type="ECO:0000256" key="4">
    <source>
        <dbReference type="SAM" id="Phobius"/>
    </source>
</evidence>
<keyword evidence="3 6" id="KW-0808">Transferase</keyword>
<keyword evidence="2" id="KW-0328">Glycosyltransferase</keyword>
<keyword evidence="4" id="KW-0472">Membrane</keyword>
<sequence>MNRSQPFFSIVVPTYARPVQLAACLLSLARLDYPRDRFEVIVVDDGGDERLEMIVAPLRDRINVSLLNQANAGPASARNTGAENAKGELLVFTDDDCAPAPLWLQCLASRFAIFPECVIGGSAINTLDNIYSTASQFLVDYLYSYYNKDQYEARFLTSNNLALPADSFREMGGFDNSFPLAAGEDRDFCSRWTGRGKRIIYVPEAVVRHSHSLTFGAFCKQHFNYGRGAFHFHEARAKRNEERIKVEPLSFYLDLIRYPFTLRRGWQALSLTALLMLTQAANAWGFFREKLIKTQKDTIRN</sequence>
<organism evidence="6">
    <name type="scientific">hydrothermal vent metagenome</name>
    <dbReference type="NCBI Taxonomy" id="652676"/>
    <lineage>
        <taxon>unclassified sequences</taxon>
        <taxon>metagenomes</taxon>
        <taxon>ecological metagenomes</taxon>
    </lineage>
</organism>
<feature type="domain" description="Glycosyltransferase 2-like" evidence="5">
    <location>
        <begin position="9"/>
        <end position="164"/>
    </location>
</feature>
<name>A0A3B1CB66_9ZZZZ</name>
<dbReference type="GO" id="GO:0016757">
    <property type="term" value="F:glycosyltransferase activity"/>
    <property type="evidence" value="ECO:0007669"/>
    <property type="project" value="UniProtKB-KW"/>
</dbReference>
<dbReference type="EMBL" id="UOGE01000106">
    <property type="protein sequence ID" value="VAX25422.1"/>
    <property type="molecule type" value="Genomic_DNA"/>
</dbReference>
<comment type="similarity">
    <text evidence="1">Belongs to the glycosyltransferase 2 family.</text>
</comment>
<dbReference type="InterPro" id="IPR029044">
    <property type="entry name" value="Nucleotide-diphossugar_trans"/>
</dbReference>
<dbReference type="InterPro" id="IPR001173">
    <property type="entry name" value="Glyco_trans_2-like"/>
</dbReference>
<evidence type="ECO:0000256" key="2">
    <source>
        <dbReference type="ARBA" id="ARBA00022676"/>
    </source>
</evidence>
<protein>
    <submittedName>
        <fullName evidence="6">Glycosyl transferase, group 2 family protein</fullName>
    </submittedName>
</protein>
<evidence type="ECO:0000256" key="3">
    <source>
        <dbReference type="ARBA" id="ARBA00022679"/>
    </source>
</evidence>